<proteinExistence type="predicted"/>
<protein>
    <submittedName>
        <fullName evidence="1">Putative ORFan</fullName>
    </submittedName>
</protein>
<evidence type="ECO:0000313" key="1">
    <source>
        <dbReference type="EMBL" id="QKU34439.1"/>
    </source>
</evidence>
<dbReference type="GeneID" id="80517761"/>
<dbReference type="KEGG" id="vg:80517761"/>
<dbReference type="RefSeq" id="YP_010781070.1">
    <property type="nucleotide sequence ID" value="NC_075038.1"/>
</dbReference>
<name>A0A6N1NGW4_9VIRU</name>
<reference evidence="1" key="2">
    <citation type="journal article" date="2018" name="Nat. Commun.">
        <title>Tailed giant Tupanvirus possesses the most complete translational apparatus of the known virosphere.</title>
        <authorList>
            <person name="Abrahao J."/>
            <person name="Silva L."/>
            <person name="Silva L.S."/>
            <person name="Khalil J.Y.B."/>
            <person name="Rodrigues R."/>
            <person name="Arantes T."/>
            <person name="Assis F."/>
            <person name="Boratto P."/>
            <person name="Andrade M."/>
            <person name="Kroon E.G."/>
            <person name="Ribeiro B."/>
            <person name="Bergier I."/>
            <person name="Seligmann H."/>
            <person name="Ghigo E."/>
            <person name="Colson P."/>
            <person name="Levasseur A."/>
            <person name="Kroemer G."/>
            <person name="Raoult D."/>
            <person name="La Scola B."/>
        </authorList>
    </citation>
    <scope>NUCLEOTIDE SEQUENCE [LARGE SCALE GENOMIC DNA]</scope>
    <source>
        <strain evidence="1">Deep ocean</strain>
    </source>
</reference>
<reference evidence="1" key="1">
    <citation type="submission" date="2017-06" db="EMBL/GenBank/DDBJ databases">
        <authorList>
            <person name="Assis F.L."/>
            <person name="Abrahao J.S."/>
            <person name="Silva L."/>
            <person name="Khalil J.B."/>
            <person name="Rodrigues R."/>
            <person name="Silva L.S."/>
            <person name="Boratto P."/>
            <person name="Andrade M."/>
            <person name="Kroon E.G."/>
            <person name="Ribeiro B."/>
            <person name="Bergier I."/>
            <person name="Seligmann H."/>
            <person name="Ghigo E."/>
            <person name="Colson P."/>
            <person name="Levasseur A."/>
            <person name="Raoult D."/>
            <person name="Scola B.L."/>
        </authorList>
    </citation>
    <scope>NUCLEOTIDE SEQUENCE</scope>
    <source>
        <strain evidence="1">Deep ocean</strain>
    </source>
</reference>
<dbReference type="EMBL" id="MF405918">
    <property type="protein sequence ID" value="QKU34439.1"/>
    <property type="molecule type" value="Genomic_DNA"/>
</dbReference>
<organism evidence="1">
    <name type="scientific">Tupanvirus deep ocean</name>
    <dbReference type="NCBI Taxonomy" id="2126984"/>
    <lineage>
        <taxon>Viruses</taxon>
        <taxon>Varidnaviria</taxon>
        <taxon>Bamfordvirae</taxon>
        <taxon>Nucleocytoviricota</taxon>
        <taxon>Megaviricetes</taxon>
        <taxon>Imitervirales</taxon>
        <taxon>Mimiviridae</taxon>
        <taxon>Megamimivirinae</taxon>
        <taxon>Tupanvirus</taxon>
        <taxon>Tupanvirus altamarinense</taxon>
    </lineage>
</organism>
<sequence length="195" mass="22483">MFANKQKMETTHVYNTWNRIPIINFKITRHNIAVIEINGVCCCSIMIMPNIVSLDGVKRLNYENGSYDPNKINTTGKASNYIDPKLIGELYPGFENYSITTLLLRHVCSFVDYHYRLPMKLACVDTNPKTALVYHRCGFDLNEHTALACANLRNQSLEEFLYDFYDNCKILMATLEEHNLMGQCGYNAQMYRLAN</sequence>
<accession>A0A6N1NGW4</accession>